<gene>
    <name evidence="2" type="ORF">VQ03_06810</name>
</gene>
<dbReference type="RefSeq" id="WP_048450114.1">
    <property type="nucleotide sequence ID" value="NZ_LABZ01000037.1"/>
</dbReference>
<name>A0A0J6TDQ3_9HYPH</name>
<dbReference type="SMART" id="SM00327">
    <property type="entry name" value="VWA"/>
    <property type="match status" value="1"/>
</dbReference>
<evidence type="ECO:0000313" key="3">
    <source>
        <dbReference type="Proteomes" id="UP000036449"/>
    </source>
</evidence>
<dbReference type="PATRIC" id="fig|1187852.3.peg.4738"/>
<sequence length="416" mass="44153">MTRLFDRFRRDRSGSVAVILALAMIPLTFLVGAGVDYARSAGIRAKLQTATDAAVLAVIRELPALKTDADFRLRARAFFDASFPTQKGVIVTSFTPVRAGTQVTVNATAQVDMTLGRLMHPGPLQVSGSSQAMSGGKRLEIALVLDNTGSMNSSGKLPALKQAAKDFLSYLDKVVVNRDDAKVALIPFSTQVNLGTDVTDASWLSYKAIGTVTEKTWKGCIIDRDQPYDVQLPNAEPSGAGAYPADKCVSVLNGKPTLTAIRPLSTNYPALASAIDSMTAGGDTNVTIGVAWGMEALTPYGPLKAAASLTDDRVSKIMIVLTDGLNTDNRWDGVCMGKGRLERSSSCIDARTIAACSAAKSAGITIYTVRVIDGNTSMLKSCATKDGFFYNVISANDLKPAFQSIGSSIAQFRLTQ</sequence>
<dbReference type="Gene3D" id="3.40.50.410">
    <property type="entry name" value="von Willebrand factor, type A domain"/>
    <property type="match status" value="2"/>
</dbReference>
<dbReference type="InterPro" id="IPR002035">
    <property type="entry name" value="VWF_A"/>
</dbReference>
<dbReference type="Proteomes" id="UP000036449">
    <property type="component" value="Unassembled WGS sequence"/>
</dbReference>
<evidence type="ECO:0000259" key="1">
    <source>
        <dbReference type="PROSITE" id="PS50234"/>
    </source>
</evidence>
<dbReference type="SUPFAM" id="SSF53300">
    <property type="entry name" value="vWA-like"/>
    <property type="match status" value="1"/>
</dbReference>
<organism evidence="2 3">
    <name type="scientific">Methylobacterium tarhaniae</name>
    <dbReference type="NCBI Taxonomy" id="1187852"/>
    <lineage>
        <taxon>Bacteria</taxon>
        <taxon>Pseudomonadati</taxon>
        <taxon>Pseudomonadota</taxon>
        <taxon>Alphaproteobacteria</taxon>
        <taxon>Hyphomicrobiales</taxon>
        <taxon>Methylobacteriaceae</taxon>
        <taxon>Methylobacterium</taxon>
    </lineage>
</organism>
<evidence type="ECO:0000313" key="2">
    <source>
        <dbReference type="EMBL" id="KMO43778.1"/>
    </source>
</evidence>
<dbReference type="Pfam" id="PF13400">
    <property type="entry name" value="Tad"/>
    <property type="match status" value="1"/>
</dbReference>
<proteinExistence type="predicted"/>
<dbReference type="InterPro" id="IPR036465">
    <property type="entry name" value="vWFA_dom_sf"/>
</dbReference>
<accession>A0A0J6TDQ3</accession>
<dbReference type="InterPro" id="IPR028087">
    <property type="entry name" value="Tad_N"/>
</dbReference>
<reference evidence="2 3" key="1">
    <citation type="submission" date="2015-03" db="EMBL/GenBank/DDBJ databases">
        <title>Genome sequencing of Methylobacterium tarhaniae DSM 25844.</title>
        <authorList>
            <person name="Chaudhry V."/>
            <person name="Patil P.B."/>
        </authorList>
    </citation>
    <scope>NUCLEOTIDE SEQUENCE [LARGE SCALE GENOMIC DNA]</scope>
    <source>
        <strain evidence="2 3">DSM 25844</strain>
    </source>
</reference>
<protein>
    <recommendedName>
        <fullName evidence="1">VWFA domain-containing protein</fullName>
    </recommendedName>
</protein>
<feature type="domain" description="VWFA" evidence="1">
    <location>
        <begin position="140"/>
        <end position="405"/>
    </location>
</feature>
<comment type="caution">
    <text evidence="2">The sequence shown here is derived from an EMBL/GenBank/DDBJ whole genome shotgun (WGS) entry which is preliminary data.</text>
</comment>
<dbReference type="OrthoDB" id="7522752at2"/>
<dbReference type="EMBL" id="LABZ01000037">
    <property type="protein sequence ID" value="KMO43778.1"/>
    <property type="molecule type" value="Genomic_DNA"/>
</dbReference>
<keyword evidence="3" id="KW-1185">Reference proteome</keyword>
<dbReference type="PROSITE" id="PS50234">
    <property type="entry name" value="VWFA"/>
    <property type="match status" value="1"/>
</dbReference>
<dbReference type="AlphaFoldDB" id="A0A0J6TDQ3"/>